<comment type="caution">
    <text evidence="2">The sequence shown here is derived from an EMBL/GenBank/DDBJ whole genome shotgun (WGS) entry which is preliminary data.</text>
</comment>
<organism evidence="2 3">
    <name type="scientific">Merluccius polli</name>
    <name type="common">Benguela hake</name>
    <name type="synonym">Merluccius cadenati</name>
    <dbReference type="NCBI Taxonomy" id="89951"/>
    <lineage>
        <taxon>Eukaryota</taxon>
        <taxon>Metazoa</taxon>
        <taxon>Chordata</taxon>
        <taxon>Craniata</taxon>
        <taxon>Vertebrata</taxon>
        <taxon>Euteleostomi</taxon>
        <taxon>Actinopterygii</taxon>
        <taxon>Neopterygii</taxon>
        <taxon>Teleostei</taxon>
        <taxon>Neoteleostei</taxon>
        <taxon>Acanthomorphata</taxon>
        <taxon>Zeiogadaria</taxon>
        <taxon>Gadariae</taxon>
        <taxon>Gadiformes</taxon>
        <taxon>Gadoidei</taxon>
        <taxon>Merlucciidae</taxon>
        <taxon>Merluccius</taxon>
    </lineage>
</organism>
<evidence type="ECO:0000313" key="2">
    <source>
        <dbReference type="EMBL" id="KAK0154187.1"/>
    </source>
</evidence>
<name>A0AA47N9W3_MERPO</name>
<feature type="compositionally biased region" description="Low complexity" evidence="1">
    <location>
        <begin position="72"/>
        <end position="100"/>
    </location>
</feature>
<reference evidence="2" key="1">
    <citation type="journal article" date="2023" name="Front. Mar. Sci.">
        <title>A new Merluccius polli reference genome to investigate the effects of global change in West African waters.</title>
        <authorList>
            <person name="Mateo J.L."/>
            <person name="Blanco-Fernandez C."/>
            <person name="Garcia-Vazquez E."/>
            <person name="Machado-Schiaffino G."/>
        </authorList>
    </citation>
    <scope>NUCLEOTIDE SEQUENCE</scope>
    <source>
        <strain evidence="2">C29</strain>
        <tissue evidence="2">Fin</tissue>
    </source>
</reference>
<proteinExistence type="predicted"/>
<sequence>MRSDYRAIKDHNGRSGANRWAWRWFDQMDAIYGHRPANNGWEGGLDSATTLLQSMIEDEPTSEESVPHSDDSSLLTDSSIPSPTSAQATASTPAPAPAMSNTQRVVTGKRKRSLFQQDHAAVMRDIDADDVAQQEPNRAQRESHIQLLLTEAHEARELEASLRREENAQTAAFNQTFLGLLGQLVQAMSDRRV</sequence>
<gene>
    <name evidence="2" type="ORF">N1851_003733</name>
</gene>
<dbReference type="Proteomes" id="UP001174136">
    <property type="component" value="Unassembled WGS sequence"/>
</dbReference>
<protein>
    <submittedName>
        <fullName evidence="2">Uncharacterized protein</fullName>
    </submittedName>
</protein>
<dbReference type="AlphaFoldDB" id="A0AA47N9W3"/>
<keyword evidence="3" id="KW-1185">Reference proteome</keyword>
<evidence type="ECO:0000313" key="3">
    <source>
        <dbReference type="Proteomes" id="UP001174136"/>
    </source>
</evidence>
<evidence type="ECO:0000256" key="1">
    <source>
        <dbReference type="SAM" id="MobiDB-lite"/>
    </source>
</evidence>
<dbReference type="EMBL" id="JAOPHQ010000578">
    <property type="protein sequence ID" value="KAK0154187.1"/>
    <property type="molecule type" value="Genomic_DNA"/>
</dbReference>
<feature type="region of interest" description="Disordered" evidence="1">
    <location>
        <begin position="57"/>
        <end position="111"/>
    </location>
</feature>
<accession>A0AA47N9W3</accession>